<dbReference type="EMBL" id="JAKOGI010000139">
    <property type="protein sequence ID" value="KAJ8442603.1"/>
    <property type="molecule type" value="Genomic_DNA"/>
</dbReference>
<evidence type="ECO:0000313" key="3">
    <source>
        <dbReference type="Proteomes" id="UP001153076"/>
    </source>
</evidence>
<organism evidence="2 3">
    <name type="scientific">Carnegiea gigantea</name>
    <dbReference type="NCBI Taxonomy" id="171969"/>
    <lineage>
        <taxon>Eukaryota</taxon>
        <taxon>Viridiplantae</taxon>
        <taxon>Streptophyta</taxon>
        <taxon>Embryophyta</taxon>
        <taxon>Tracheophyta</taxon>
        <taxon>Spermatophyta</taxon>
        <taxon>Magnoliopsida</taxon>
        <taxon>eudicotyledons</taxon>
        <taxon>Gunneridae</taxon>
        <taxon>Pentapetalae</taxon>
        <taxon>Caryophyllales</taxon>
        <taxon>Cactineae</taxon>
        <taxon>Cactaceae</taxon>
        <taxon>Cactoideae</taxon>
        <taxon>Echinocereeae</taxon>
        <taxon>Carnegiea</taxon>
    </lineage>
</organism>
<protein>
    <submittedName>
        <fullName evidence="2">Uncharacterized protein</fullName>
    </submittedName>
</protein>
<keyword evidence="3" id="KW-1185">Reference proteome</keyword>
<dbReference type="OrthoDB" id="1746344at2759"/>
<name>A0A9Q1QHD3_9CARY</name>
<evidence type="ECO:0000313" key="2">
    <source>
        <dbReference type="EMBL" id="KAJ8442603.1"/>
    </source>
</evidence>
<reference evidence="2" key="1">
    <citation type="submission" date="2022-04" db="EMBL/GenBank/DDBJ databases">
        <title>Carnegiea gigantea Genome sequencing and assembly v2.</title>
        <authorList>
            <person name="Copetti D."/>
            <person name="Sanderson M.J."/>
            <person name="Burquez A."/>
            <person name="Wojciechowski M.F."/>
        </authorList>
    </citation>
    <scope>NUCLEOTIDE SEQUENCE</scope>
    <source>
        <strain evidence="2">SGP5-SGP5p</strain>
        <tissue evidence="2">Aerial part</tissue>
    </source>
</reference>
<feature type="chain" id="PRO_5040514650" evidence="1">
    <location>
        <begin position="41"/>
        <end position="169"/>
    </location>
</feature>
<accession>A0A9Q1QHD3</accession>
<keyword evidence="1" id="KW-0732">Signal</keyword>
<feature type="signal peptide" evidence="1">
    <location>
        <begin position="1"/>
        <end position="40"/>
    </location>
</feature>
<dbReference type="Proteomes" id="UP001153076">
    <property type="component" value="Unassembled WGS sequence"/>
</dbReference>
<proteinExistence type="predicted"/>
<sequence>MSTTLQKMDSSRQLMLVRKRKRMQLQLLVTVLLIIHETHASETSTGKGKERKRVVDLACALNDVFSHLSKFMSDMNSHISIIANALSTTQQHERVIMPRKLKLDEQKKGLFNEVTKIQGLTKGQAMAAVRKLSSNMSDLFVFYQCPDDEWKKDFILSLLYPNLPSSSMG</sequence>
<dbReference type="AlphaFoldDB" id="A0A9Q1QHD3"/>
<comment type="caution">
    <text evidence="2">The sequence shown here is derived from an EMBL/GenBank/DDBJ whole genome shotgun (WGS) entry which is preliminary data.</text>
</comment>
<evidence type="ECO:0000256" key="1">
    <source>
        <dbReference type="SAM" id="SignalP"/>
    </source>
</evidence>
<gene>
    <name evidence="2" type="ORF">Cgig2_026545</name>
</gene>